<dbReference type="InterPro" id="IPR043148">
    <property type="entry name" value="TagF_C"/>
</dbReference>
<keyword evidence="6" id="KW-0472">Membrane</keyword>
<dbReference type="InterPro" id="IPR051612">
    <property type="entry name" value="Teichoic_Acid_Biosynth"/>
</dbReference>
<evidence type="ECO:0000256" key="2">
    <source>
        <dbReference type="ARBA" id="ARBA00010488"/>
    </source>
</evidence>
<evidence type="ECO:0000256" key="4">
    <source>
        <dbReference type="ARBA" id="ARBA00022679"/>
    </source>
</evidence>
<comment type="caution">
    <text evidence="7">The sequence shown here is derived from an EMBL/GenBank/DDBJ whole genome shotgun (WGS) entry which is preliminary data.</text>
</comment>
<dbReference type="GeneID" id="58718374"/>
<evidence type="ECO:0008006" key="9">
    <source>
        <dbReference type="Google" id="ProtNLM"/>
    </source>
</evidence>
<sequence>MFHKFKQTFRLIKNRFSFGNYAYHYWFLPIQKNKIVVTAHEGRGYSDSPKYIIDELLDQNFDIVWLIQEGQETSLPAGIRPVRYGTKQALKELSTAKIWLDNCRKKYCPPKRKGQIYIQTWHSPLRLKKIEKDAEQQLPLAYLDRAKRDAKKCDYMLAGATFSRELYENAFWFQGEVLTTGTPRCDLFWKDTTAIRQRVADFFQVDVTTKFLLYAPTFRKEASLSVYLQEFTDLKRALQTRFGSDWKIFVRLHPNIASLAKELVYDSNVLSATDYPDMQELIATSDMLITDYSSCMFDMAIAGKKTILYTPDLTTYLRTERSLYFDIEELPFPIAMTVESLVQEIHQFDEAVYQQNMQKFYGQTGLFEKGTAATAVATKIKALCR</sequence>
<evidence type="ECO:0000313" key="8">
    <source>
        <dbReference type="Proteomes" id="UP000029844"/>
    </source>
</evidence>
<dbReference type="Gene3D" id="3.40.50.11820">
    <property type="match status" value="1"/>
</dbReference>
<keyword evidence="8" id="KW-1185">Reference proteome</keyword>
<dbReference type="GO" id="GO:0005886">
    <property type="term" value="C:plasma membrane"/>
    <property type="evidence" value="ECO:0007669"/>
    <property type="project" value="UniProtKB-SubCell"/>
</dbReference>
<dbReference type="RefSeq" id="WP_036087414.1">
    <property type="nucleotide sequence ID" value="NZ_CBCSHQ010000003.1"/>
</dbReference>
<dbReference type="PANTHER" id="PTHR37316:SF3">
    <property type="entry name" value="TEICHOIC ACID GLYCEROL-PHOSPHATE TRANSFERASE"/>
    <property type="match status" value="1"/>
</dbReference>
<proteinExistence type="inferred from homology"/>
<dbReference type="PANTHER" id="PTHR37316">
    <property type="entry name" value="TEICHOIC ACID GLYCEROL-PHOSPHATE PRIMASE"/>
    <property type="match status" value="1"/>
</dbReference>
<protein>
    <recommendedName>
        <fullName evidence="9">Glycerophosphotransferase</fullName>
    </recommendedName>
</protein>
<gene>
    <name evidence="7" type="ORF">EP57_13585</name>
</gene>
<dbReference type="STRING" id="1552123.EP57_13585"/>
<dbReference type="GO" id="GO:0019350">
    <property type="term" value="P:teichoic acid biosynthetic process"/>
    <property type="evidence" value="ECO:0007669"/>
    <property type="project" value="UniProtKB-KW"/>
</dbReference>
<organism evidence="7 8">
    <name type="scientific">Listeria booriae</name>
    <dbReference type="NCBI Taxonomy" id="1552123"/>
    <lineage>
        <taxon>Bacteria</taxon>
        <taxon>Bacillati</taxon>
        <taxon>Bacillota</taxon>
        <taxon>Bacilli</taxon>
        <taxon>Bacillales</taxon>
        <taxon>Listeriaceae</taxon>
        <taxon>Listeria</taxon>
    </lineage>
</organism>
<evidence type="ECO:0000256" key="6">
    <source>
        <dbReference type="ARBA" id="ARBA00023136"/>
    </source>
</evidence>
<keyword evidence="3" id="KW-1003">Cell membrane</keyword>
<evidence type="ECO:0000256" key="3">
    <source>
        <dbReference type="ARBA" id="ARBA00022475"/>
    </source>
</evidence>
<name>A0A099W1Z7_9LIST</name>
<dbReference type="SUPFAM" id="SSF53756">
    <property type="entry name" value="UDP-Glycosyltransferase/glycogen phosphorylase"/>
    <property type="match status" value="1"/>
</dbReference>
<evidence type="ECO:0000313" key="7">
    <source>
        <dbReference type="EMBL" id="KGL38962.1"/>
    </source>
</evidence>
<dbReference type="InterPro" id="IPR007554">
    <property type="entry name" value="Glycerophosphate_synth"/>
</dbReference>
<dbReference type="EMBL" id="JNFA01000028">
    <property type="protein sequence ID" value="KGL38962.1"/>
    <property type="molecule type" value="Genomic_DNA"/>
</dbReference>
<keyword evidence="5" id="KW-0777">Teichoic acid biosynthesis</keyword>
<accession>A0A099W1Z7</accession>
<dbReference type="Proteomes" id="UP000029844">
    <property type="component" value="Unassembled WGS sequence"/>
</dbReference>
<dbReference type="eggNOG" id="COG1887">
    <property type="taxonomic scope" value="Bacteria"/>
</dbReference>
<comment type="similarity">
    <text evidence="2">Belongs to the CDP-glycerol glycerophosphotransferase family.</text>
</comment>
<dbReference type="InterPro" id="IPR043149">
    <property type="entry name" value="TagF_N"/>
</dbReference>
<keyword evidence="4" id="KW-0808">Transferase</keyword>
<evidence type="ECO:0000256" key="1">
    <source>
        <dbReference type="ARBA" id="ARBA00004202"/>
    </source>
</evidence>
<evidence type="ECO:0000256" key="5">
    <source>
        <dbReference type="ARBA" id="ARBA00022944"/>
    </source>
</evidence>
<comment type="subcellular location">
    <subcellularLocation>
        <location evidence="1">Cell membrane</location>
        <topology evidence="1">Peripheral membrane protein</topology>
    </subcellularLocation>
</comment>
<dbReference type="Pfam" id="PF04464">
    <property type="entry name" value="Glyphos_transf"/>
    <property type="match status" value="1"/>
</dbReference>
<dbReference type="OrthoDB" id="9811865at2"/>
<dbReference type="GO" id="GO:0047355">
    <property type="term" value="F:CDP-glycerol glycerophosphotransferase activity"/>
    <property type="evidence" value="ECO:0007669"/>
    <property type="project" value="InterPro"/>
</dbReference>
<dbReference type="AlphaFoldDB" id="A0A099W1Z7"/>
<dbReference type="Gene3D" id="3.40.50.12580">
    <property type="match status" value="1"/>
</dbReference>
<reference evidence="7 8" key="1">
    <citation type="submission" date="2014-05" db="EMBL/GenBank/DDBJ databases">
        <title>Novel Listeriaceae from food processing environments.</title>
        <authorList>
            <person name="den Bakker H.C."/>
        </authorList>
    </citation>
    <scope>NUCLEOTIDE SEQUENCE [LARGE SCALE GENOMIC DNA]</scope>
    <source>
        <strain evidence="7 8">FSL A5-0281</strain>
    </source>
</reference>